<evidence type="ECO:0000313" key="4">
    <source>
        <dbReference type="EMBL" id="KAK8950410.1"/>
    </source>
</evidence>
<dbReference type="Pfam" id="PF01535">
    <property type="entry name" value="PPR"/>
    <property type="match status" value="6"/>
</dbReference>
<dbReference type="NCBIfam" id="TIGR00756">
    <property type="entry name" value="PPR"/>
    <property type="match status" value="4"/>
</dbReference>
<keyword evidence="1" id="KW-0677">Repeat</keyword>
<evidence type="ECO:0000313" key="5">
    <source>
        <dbReference type="Proteomes" id="UP001412067"/>
    </source>
</evidence>
<gene>
    <name evidence="4" type="primary">PCMP-H32</name>
    <name evidence="4" type="ORF">KSP40_PGU021022</name>
</gene>
<name>A0ABR2LV23_9ASPA</name>
<dbReference type="InterPro" id="IPR046848">
    <property type="entry name" value="E_motif"/>
</dbReference>
<dbReference type="SUPFAM" id="SSF48452">
    <property type="entry name" value="TPR-like"/>
    <property type="match status" value="1"/>
</dbReference>
<dbReference type="InterPro" id="IPR002885">
    <property type="entry name" value="PPR_rpt"/>
</dbReference>
<sequence>MYVFLIFWGDKKRSPSFLTTLPLPPPSPSPSPSVFSLLTPLSRPPRRLPPLPQPPRDPRPSSHRGHLSASPAALTSLISLYSKLSSPADALSVFHSSPTPPNLFAWNAAISALSSNSLPADALRLFRRLRSDPSVHLTPDGFTFPCIIRSLSDLGDAGEIRKIHGLLFQSGLDSDVFASSAMVNAYLKMGFPEFAEQVFDEMPERDVVLWNSMVNGFAQMGLFPNAKEYFNRMMKAGFVPSGFTVTGILSVFTSMADLNSGRKIHAFALKIGYNSDVVILNSLIDLYGKCHATDDAREIFDSMPERDIFSWNSIISAFEHSGDHSEALKIFGEMLRAGVRPDSITMAAVLPACSQAAALAHGREAHAFLLRHGITGDVFAGNALVDMYAKCGSLKAARLVFDEMPDRDGVSWNIMIDAYASHGRGGDSLDLFADMNLPPDEITLLGVLSACSHAGMVQAGMMIFERMEATTTLTAEHYLCAVDMVSRAGMLEKAAEMAAKAERACGAKGWRAYIAACKERGEMERAVEAAGRVVGMEPEGSGAWVMAANVYGWAGKYKAVEDLRGEMWRQGVRKVPGCSWVEVGGRGVQTFVTGERRHPQSEAIYDITCRFRVWNPKDKNCPYDYLPEKAWNPKSAFIRLGGKGRRSGGASARVSKFLSSFCTGCKLHCILMGCALVTDFLFQLNPR</sequence>
<dbReference type="EMBL" id="JBBWWR010000015">
    <property type="protein sequence ID" value="KAK8950410.1"/>
    <property type="molecule type" value="Genomic_DNA"/>
</dbReference>
<dbReference type="PANTHER" id="PTHR47926:SF498">
    <property type="entry name" value="PENTATRICOPEPTIDE REPEAT-CONTAINING PROTEIN"/>
    <property type="match status" value="1"/>
</dbReference>
<dbReference type="InterPro" id="IPR046960">
    <property type="entry name" value="PPR_At4g14850-like_plant"/>
</dbReference>
<dbReference type="Pfam" id="PF13041">
    <property type="entry name" value="PPR_2"/>
    <property type="match status" value="1"/>
</dbReference>
<evidence type="ECO:0000256" key="3">
    <source>
        <dbReference type="SAM" id="MobiDB-lite"/>
    </source>
</evidence>
<reference evidence="4 5" key="1">
    <citation type="journal article" date="2022" name="Nat. Plants">
        <title>Genomes of leafy and leafless Platanthera orchids illuminate the evolution of mycoheterotrophy.</title>
        <authorList>
            <person name="Li M.H."/>
            <person name="Liu K.W."/>
            <person name="Li Z."/>
            <person name="Lu H.C."/>
            <person name="Ye Q.L."/>
            <person name="Zhang D."/>
            <person name="Wang J.Y."/>
            <person name="Li Y.F."/>
            <person name="Zhong Z.M."/>
            <person name="Liu X."/>
            <person name="Yu X."/>
            <person name="Liu D.K."/>
            <person name="Tu X.D."/>
            <person name="Liu B."/>
            <person name="Hao Y."/>
            <person name="Liao X.Y."/>
            <person name="Jiang Y.T."/>
            <person name="Sun W.H."/>
            <person name="Chen J."/>
            <person name="Chen Y.Q."/>
            <person name="Ai Y."/>
            <person name="Zhai J.W."/>
            <person name="Wu S.S."/>
            <person name="Zhou Z."/>
            <person name="Hsiao Y.Y."/>
            <person name="Wu W.L."/>
            <person name="Chen Y.Y."/>
            <person name="Lin Y.F."/>
            <person name="Hsu J.L."/>
            <person name="Li C.Y."/>
            <person name="Wang Z.W."/>
            <person name="Zhao X."/>
            <person name="Zhong W.Y."/>
            <person name="Ma X.K."/>
            <person name="Ma L."/>
            <person name="Huang J."/>
            <person name="Chen G.Z."/>
            <person name="Huang M.Z."/>
            <person name="Huang L."/>
            <person name="Peng D.H."/>
            <person name="Luo Y.B."/>
            <person name="Zou S.Q."/>
            <person name="Chen S.P."/>
            <person name="Lan S."/>
            <person name="Tsai W.C."/>
            <person name="Van de Peer Y."/>
            <person name="Liu Z.J."/>
        </authorList>
    </citation>
    <scope>NUCLEOTIDE SEQUENCE [LARGE SCALE GENOMIC DNA]</scope>
    <source>
        <strain evidence="4">Lor288</strain>
    </source>
</reference>
<protein>
    <submittedName>
        <fullName evidence="4">Pentatricopeptide repeat-containing protein</fullName>
    </submittedName>
</protein>
<dbReference type="Gene3D" id="1.25.40.10">
    <property type="entry name" value="Tetratricopeptide repeat domain"/>
    <property type="match status" value="4"/>
</dbReference>
<evidence type="ECO:0000256" key="2">
    <source>
        <dbReference type="PROSITE-ProRule" id="PRU00708"/>
    </source>
</evidence>
<dbReference type="Pfam" id="PF20431">
    <property type="entry name" value="E_motif"/>
    <property type="match status" value="1"/>
</dbReference>
<comment type="caution">
    <text evidence="4">The sequence shown here is derived from an EMBL/GenBank/DDBJ whole genome shotgun (WGS) entry which is preliminary data.</text>
</comment>
<dbReference type="InterPro" id="IPR011990">
    <property type="entry name" value="TPR-like_helical_dom_sf"/>
</dbReference>
<feature type="repeat" description="PPR" evidence="2">
    <location>
        <begin position="307"/>
        <end position="341"/>
    </location>
</feature>
<feature type="repeat" description="PPR" evidence="2">
    <location>
        <begin position="175"/>
        <end position="205"/>
    </location>
</feature>
<keyword evidence="5" id="KW-1185">Reference proteome</keyword>
<feature type="repeat" description="PPR" evidence="2">
    <location>
        <begin position="206"/>
        <end position="240"/>
    </location>
</feature>
<proteinExistence type="predicted"/>
<dbReference type="Proteomes" id="UP001412067">
    <property type="component" value="Unassembled WGS sequence"/>
</dbReference>
<feature type="repeat" description="PPR" evidence="2">
    <location>
        <begin position="377"/>
        <end position="411"/>
    </location>
</feature>
<dbReference type="PROSITE" id="PS51375">
    <property type="entry name" value="PPR"/>
    <property type="match status" value="5"/>
</dbReference>
<feature type="region of interest" description="Disordered" evidence="3">
    <location>
        <begin position="44"/>
        <end position="67"/>
    </location>
</feature>
<feature type="repeat" description="PPR" evidence="2">
    <location>
        <begin position="276"/>
        <end position="306"/>
    </location>
</feature>
<evidence type="ECO:0000256" key="1">
    <source>
        <dbReference type="ARBA" id="ARBA00022737"/>
    </source>
</evidence>
<organism evidence="4 5">
    <name type="scientific">Platanthera guangdongensis</name>
    <dbReference type="NCBI Taxonomy" id="2320717"/>
    <lineage>
        <taxon>Eukaryota</taxon>
        <taxon>Viridiplantae</taxon>
        <taxon>Streptophyta</taxon>
        <taxon>Embryophyta</taxon>
        <taxon>Tracheophyta</taxon>
        <taxon>Spermatophyta</taxon>
        <taxon>Magnoliopsida</taxon>
        <taxon>Liliopsida</taxon>
        <taxon>Asparagales</taxon>
        <taxon>Orchidaceae</taxon>
        <taxon>Orchidoideae</taxon>
        <taxon>Orchideae</taxon>
        <taxon>Orchidinae</taxon>
        <taxon>Platanthera</taxon>
    </lineage>
</organism>
<accession>A0ABR2LV23</accession>
<dbReference type="PANTHER" id="PTHR47926">
    <property type="entry name" value="PENTATRICOPEPTIDE REPEAT-CONTAINING PROTEIN"/>
    <property type="match status" value="1"/>
</dbReference>